<proteinExistence type="predicted"/>
<dbReference type="EMBL" id="QJKJ01011840">
    <property type="protein sequence ID" value="RDX70088.1"/>
    <property type="molecule type" value="Genomic_DNA"/>
</dbReference>
<feature type="non-terminal residue" evidence="3">
    <location>
        <position position="1"/>
    </location>
</feature>
<comment type="caution">
    <text evidence="3">The sequence shown here is derived from an EMBL/GenBank/DDBJ whole genome shotgun (WGS) entry which is preliminary data.</text>
</comment>
<organism evidence="3 4">
    <name type="scientific">Mucuna pruriens</name>
    <name type="common">Velvet bean</name>
    <name type="synonym">Dolichos pruriens</name>
    <dbReference type="NCBI Taxonomy" id="157652"/>
    <lineage>
        <taxon>Eukaryota</taxon>
        <taxon>Viridiplantae</taxon>
        <taxon>Streptophyta</taxon>
        <taxon>Embryophyta</taxon>
        <taxon>Tracheophyta</taxon>
        <taxon>Spermatophyta</taxon>
        <taxon>Magnoliopsida</taxon>
        <taxon>eudicotyledons</taxon>
        <taxon>Gunneridae</taxon>
        <taxon>Pentapetalae</taxon>
        <taxon>rosids</taxon>
        <taxon>fabids</taxon>
        <taxon>Fabales</taxon>
        <taxon>Fabaceae</taxon>
        <taxon>Papilionoideae</taxon>
        <taxon>50 kb inversion clade</taxon>
        <taxon>NPAAA clade</taxon>
        <taxon>indigoferoid/millettioid clade</taxon>
        <taxon>Phaseoleae</taxon>
        <taxon>Mucuna</taxon>
    </lineage>
</organism>
<keyword evidence="4" id="KW-1185">Reference proteome</keyword>
<evidence type="ECO:0000256" key="2">
    <source>
        <dbReference type="SAM" id="Phobius"/>
    </source>
</evidence>
<accession>A0A371EVI3</accession>
<evidence type="ECO:0000313" key="3">
    <source>
        <dbReference type="EMBL" id="RDX70088.1"/>
    </source>
</evidence>
<gene>
    <name evidence="3" type="ORF">CR513_50705</name>
</gene>
<protein>
    <submittedName>
        <fullName evidence="3">Uncharacterized protein</fullName>
    </submittedName>
</protein>
<reference evidence="3" key="1">
    <citation type="submission" date="2018-05" db="EMBL/GenBank/DDBJ databases">
        <title>Draft genome of Mucuna pruriens seed.</title>
        <authorList>
            <person name="Nnadi N.E."/>
            <person name="Vos R."/>
            <person name="Hasami M.H."/>
            <person name="Devisetty U.K."/>
            <person name="Aguiy J.C."/>
        </authorList>
    </citation>
    <scope>NUCLEOTIDE SEQUENCE [LARGE SCALE GENOMIC DNA]</scope>
    <source>
        <strain evidence="3">JCA_2017</strain>
    </source>
</reference>
<keyword evidence="2" id="KW-0472">Membrane</keyword>
<feature type="region of interest" description="Disordered" evidence="1">
    <location>
        <begin position="1"/>
        <end position="24"/>
    </location>
</feature>
<sequence>MEAKKDFKDPIARTSQRASALPAHMSTKATKHGKMLGSNCKDPCGSLHPSFPKSIVASSFSLAVASSSSNSISKLPFSISITKNIRRNDTLLSYLSGQTFYSYIILSLVLQDSSEDKKYVR</sequence>
<keyword evidence="2" id="KW-1133">Transmembrane helix</keyword>
<dbReference type="AlphaFoldDB" id="A0A371EVI3"/>
<evidence type="ECO:0000256" key="1">
    <source>
        <dbReference type="SAM" id="MobiDB-lite"/>
    </source>
</evidence>
<dbReference type="Proteomes" id="UP000257109">
    <property type="component" value="Unassembled WGS sequence"/>
</dbReference>
<keyword evidence="2" id="KW-0812">Transmembrane</keyword>
<evidence type="ECO:0000313" key="4">
    <source>
        <dbReference type="Proteomes" id="UP000257109"/>
    </source>
</evidence>
<feature type="transmembrane region" description="Helical" evidence="2">
    <location>
        <begin position="91"/>
        <end position="110"/>
    </location>
</feature>
<name>A0A371EVI3_MUCPR</name>
<feature type="compositionally biased region" description="Basic and acidic residues" evidence="1">
    <location>
        <begin position="1"/>
        <end position="11"/>
    </location>
</feature>